<dbReference type="STRING" id="645274.SAMN04487901_11611"/>
<keyword evidence="4" id="KW-1185">Reference proteome</keyword>
<dbReference type="Pfam" id="PF00498">
    <property type="entry name" value="FHA"/>
    <property type="match status" value="1"/>
</dbReference>
<dbReference type="AlphaFoldDB" id="A0A1H0EA85"/>
<evidence type="ECO:0000259" key="1">
    <source>
        <dbReference type="PROSITE" id="PS50006"/>
    </source>
</evidence>
<dbReference type="Proteomes" id="UP000198779">
    <property type="component" value="Unassembled WGS sequence"/>
</dbReference>
<dbReference type="PROSITE" id="PS50006">
    <property type="entry name" value="FHA_DOMAIN"/>
    <property type="match status" value="1"/>
</dbReference>
<dbReference type="RefSeq" id="WP_091818721.1">
    <property type="nucleotide sequence ID" value="NZ_CP091790.1"/>
</dbReference>
<dbReference type="OrthoDB" id="9815925at2"/>
<reference evidence="2 5" key="1">
    <citation type="submission" date="2016-10" db="EMBL/GenBank/DDBJ databases">
        <authorList>
            <person name="de Groot N.N."/>
        </authorList>
    </citation>
    <scope>NUCLEOTIDE SEQUENCE [LARGE SCALE GENOMIC DNA]</scope>
    <source>
        <strain evidence="5">BP1-145</strain>
        <strain evidence="2">BP1-148</strain>
    </source>
</reference>
<feature type="domain" description="FHA" evidence="1">
    <location>
        <begin position="120"/>
        <end position="172"/>
    </location>
</feature>
<accession>A0A1H0EA85</accession>
<organism evidence="3 5">
    <name type="scientific">Prevotella communis</name>
    <dbReference type="NCBI Taxonomy" id="2913614"/>
    <lineage>
        <taxon>Bacteria</taxon>
        <taxon>Pseudomonadati</taxon>
        <taxon>Bacteroidota</taxon>
        <taxon>Bacteroidia</taxon>
        <taxon>Bacteroidales</taxon>
        <taxon>Prevotellaceae</taxon>
        <taxon>Prevotella</taxon>
    </lineage>
</organism>
<dbReference type="CDD" id="cd00060">
    <property type="entry name" value="FHA"/>
    <property type="match status" value="1"/>
</dbReference>
<sequence>MIICPSCKEEIEDDSCYCDQCGKALAYCERCGRVGIGRRCTSCGGMMLLADEFKQRQETSNVSMSVSMRQMSMRGISQRSVSVSQRGGIPGTPTMGGGGLPQLQLFNDSLGIRIVGINGAVIGRKQGPYMHFFKTQAYVSGAHAQLLFRPESGWCIADRGSSNGTKLNDHRLQPDVEMSIKNGDIVTIANVVLKVVISVN</sequence>
<evidence type="ECO:0000313" key="5">
    <source>
        <dbReference type="Proteomes" id="UP000199134"/>
    </source>
</evidence>
<dbReference type="SUPFAM" id="SSF49879">
    <property type="entry name" value="SMAD/FHA domain"/>
    <property type="match status" value="1"/>
</dbReference>
<dbReference type="InterPro" id="IPR000253">
    <property type="entry name" value="FHA_dom"/>
</dbReference>
<dbReference type="InterPro" id="IPR008984">
    <property type="entry name" value="SMAD_FHA_dom_sf"/>
</dbReference>
<name>A0A1H0EA85_9BACT</name>
<evidence type="ECO:0000313" key="3">
    <source>
        <dbReference type="EMBL" id="SDN79218.1"/>
    </source>
</evidence>
<proteinExistence type="predicted"/>
<reference evidence="3 4" key="2">
    <citation type="submission" date="2016-10" db="EMBL/GenBank/DDBJ databases">
        <authorList>
            <person name="Varghese N."/>
            <person name="Submissions S."/>
        </authorList>
    </citation>
    <scope>NUCLEOTIDE SEQUENCE</scope>
    <source>
        <strain evidence="3">BP1-145</strain>
        <strain evidence="4">BP1-148</strain>
    </source>
</reference>
<accession>A0A1G7ZHH8</accession>
<evidence type="ECO:0000313" key="4">
    <source>
        <dbReference type="Proteomes" id="UP000198779"/>
    </source>
</evidence>
<protein>
    <submittedName>
        <fullName evidence="3">FHA domain-containing protein</fullName>
    </submittedName>
</protein>
<dbReference type="EMBL" id="FNIW01000003">
    <property type="protein sequence ID" value="SDN79218.1"/>
    <property type="molecule type" value="Genomic_DNA"/>
</dbReference>
<evidence type="ECO:0000313" key="2">
    <source>
        <dbReference type="EMBL" id="SDH08089.1"/>
    </source>
</evidence>
<gene>
    <name evidence="3" type="ORF">SAMN04487900_10363</name>
    <name evidence="2" type="ORF">SAMN04487901_11611</name>
</gene>
<dbReference type="Proteomes" id="UP000199134">
    <property type="component" value="Unassembled WGS sequence"/>
</dbReference>
<dbReference type="EMBL" id="FNCQ01000016">
    <property type="protein sequence ID" value="SDH08089.1"/>
    <property type="molecule type" value="Genomic_DNA"/>
</dbReference>
<dbReference type="Gene3D" id="2.60.200.20">
    <property type="match status" value="1"/>
</dbReference>